<dbReference type="EMBL" id="LFZN01000124">
    <property type="protein sequence ID" value="KXS98026.1"/>
    <property type="molecule type" value="Genomic_DNA"/>
</dbReference>
<accession>A0A139H6D8</accession>
<evidence type="ECO:0000313" key="2">
    <source>
        <dbReference type="EMBL" id="KXS98026.1"/>
    </source>
</evidence>
<dbReference type="AlphaFoldDB" id="A0A139H6D8"/>
<comment type="caution">
    <text evidence="2">The sequence shown here is derived from an EMBL/GenBank/DDBJ whole genome shotgun (WGS) entry which is preliminary data.</text>
</comment>
<organism evidence="2 3">
    <name type="scientific">Pseudocercospora eumusae</name>
    <dbReference type="NCBI Taxonomy" id="321146"/>
    <lineage>
        <taxon>Eukaryota</taxon>
        <taxon>Fungi</taxon>
        <taxon>Dikarya</taxon>
        <taxon>Ascomycota</taxon>
        <taxon>Pezizomycotina</taxon>
        <taxon>Dothideomycetes</taxon>
        <taxon>Dothideomycetidae</taxon>
        <taxon>Mycosphaerellales</taxon>
        <taxon>Mycosphaerellaceae</taxon>
        <taxon>Pseudocercospora</taxon>
    </lineage>
</organism>
<keyword evidence="3" id="KW-1185">Reference proteome</keyword>
<dbReference type="Proteomes" id="UP000070133">
    <property type="component" value="Unassembled WGS sequence"/>
</dbReference>
<evidence type="ECO:0000256" key="1">
    <source>
        <dbReference type="SAM" id="MobiDB-lite"/>
    </source>
</evidence>
<sequence>MASQRPWTLLDLRRDLPALYDQVHEKNALEPPAITFWSTFCEIWAQTKPYVFSISQQIPPDSDPNAPGRLRRIDFSHDAYDKKSNYVRFPLYYVEGKGAHASNKEIEKVEGQGFNACEGYVNSTRGRTSVAHCLCVVGTRARAFRYSSKSWSPLWGEEGDVDLDQYIDAATPESVKIWNALNTIMATCGVTMASPEDMPIKPPPSSAGVLRSNTSTNTFGSRLPTYGRAPQEPVAGSSTIVPRHGGDQQRQQMVAEALFAQQAYSRLIGQGCSPEQAFELLVQQHISLNPTLSKESAQAGIRGRLGYQGT</sequence>
<dbReference type="OrthoDB" id="10644610at2759"/>
<feature type="region of interest" description="Disordered" evidence="1">
    <location>
        <begin position="219"/>
        <end position="249"/>
    </location>
</feature>
<name>A0A139H6D8_9PEZI</name>
<proteinExistence type="predicted"/>
<protein>
    <submittedName>
        <fullName evidence="2">Uncharacterized protein</fullName>
    </submittedName>
</protein>
<gene>
    <name evidence="2" type="ORF">AC578_8768</name>
</gene>
<reference evidence="2 3" key="1">
    <citation type="submission" date="2015-07" db="EMBL/GenBank/DDBJ databases">
        <title>Comparative genomics of the Sigatoka disease complex on banana suggests a link between parallel evolutionary changes in Pseudocercospora fijiensis and Pseudocercospora eumusae and increased virulence on the banana host.</title>
        <authorList>
            <person name="Chang T.-C."/>
            <person name="Salvucci A."/>
            <person name="Crous P.W."/>
            <person name="Stergiopoulos I."/>
        </authorList>
    </citation>
    <scope>NUCLEOTIDE SEQUENCE [LARGE SCALE GENOMIC DNA]</scope>
    <source>
        <strain evidence="2 3">CBS 114824</strain>
    </source>
</reference>
<evidence type="ECO:0000313" key="3">
    <source>
        <dbReference type="Proteomes" id="UP000070133"/>
    </source>
</evidence>